<dbReference type="EMBL" id="AOHZ01000015">
    <property type="protein sequence ID" value="ELY61099.1"/>
    <property type="molecule type" value="Genomic_DNA"/>
</dbReference>
<dbReference type="GO" id="GO:0016491">
    <property type="term" value="F:oxidoreductase activity"/>
    <property type="evidence" value="ECO:0007669"/>
    <property type="project" value="InterPro"/>
</dbReference>
<gene>
    <name evidence="2" type="ORF">C493_03235</name>
</gene>
<protein>
    <recommendedName>
        <fullName evidence="1">ER-bound oxygenase mpaB/mpaB'/Rubber oxygenase catalytic domain-containing protein</fullName>
    </recommendedName>
</protein>
<dbReference type="AlphaFoldDB" id="L9XH84"/>
<proteinExistence type="predicted"/>
<evidence type="ECO:0000313" key="3">
    <source>
        <dbReference type="Proteomes" id="UP000011602"/>
    </source>
</evidence>
<dbReference type="Proteomes" id="UP000011602">
    <property type="component" value="Unassembled WGS sequence"/>
</dbReference>
<dbReference type="InterPro" id="IPR018713">
    <property type="entry name" value="MPAB/Lcp_cat_dom"/>
</dbReference>
<feature type="domain" description="ER-bound oxygenase mpaB/mpaB'/Rubber oxygenase catalytic" evidence="1">
    <location>
        <begin position="45"/>
        <end position="269"/>
    </location>
</feature>
<sequence>MDRFEPDDTALAGPNAIPPDIAALVDETDAPARGFFGPDSVMWTVSRERALLFNGVATILLQLAHPQVAAGVAEHSDFEADPLGRFRRTFELVHAVIFGDIQTAVEAALTVRAIHAGVTGTRDETVGSFAVGDRYAAVDPELLLWVHATLIAQSLAAYETYVTTLSETAREAYYRDCTVFGQLFGVSAAQYPETLADFTDYFERTVTEDLAVGTRGDDLRRALFRQGRVLKPLYAILGVGPLPDPVRTAYGLPWTARRQRAFDAWTALAGTVVPSLPGRLRYVPAYRRACARIQRRERDA</sequence>
<dbReference type="Pfam" id="PF09995">
    <property type="entry name" value="MPAB_Lcp_cat"/>
    <property type="match status" value="1"/>
</dbReference>
<keyword evidence="3" id="KW-1185">Reference proteome</keyword>
<dbReference type="PANTHER" id="PTHR36151:SF3">
    <property type="entry name" value="ER-BOUND OXYGENASE MPAB_MPAB'_RUBBER OXYGENASE CATALYTIC DOMAIN-CONTAINING PROTEIN"/>
    <property type="match status" value="1"/>
</dbReference>
<evidence type="ECO:0000259" key="1">
    <source>
        <dbReference type="Pfam" id="PF09995"/>
    </source>
</evidence>
<name>L9XH84_9EURY</name>
<dbReference type="PANTHER" id="PTHR36151">
    <property type="entry name" value="BLR2777 PROTEIN"/>
    <property type="match status" value="1"/>
</dbReference>
<comment type="caution">
    <text evidence="2">The sequence shown here is derived from an EMBL/GenBank/DDBJ whole genome shotgun (WGS) entry which is preliminary data.</text>
</comment>
<dbReference type="OrthoDB" id="351220at2157"/>
<organism evidence="2 3">
    <name type="scientific">Natronolimnohabitans innermongolicus JCM 12255</name>
    <dbReference type="NCBI Taxonomy" id="1227499"/>
    <lineage>
        <taxon>Archaea</taxon>
        <taxon>Methanobacteriati</taxon>
        <taxon>Methanobacteriota</taxon>
        <taxon>Stenosarchaea group</taxon>
        <taxon>Halobacteria</taxon>
        <taxon>Halobacteriales</taxon>
        <taxon>Natrialbaceae</taxon>
        <taxon>Natronolimnohabitans</taxon>
    </lineage>
</organism>
<accession>L9XH84</accession>
<reference evidence="2 3" key="1">
    <citation type="journal article" date="2014" name="PLoS Genet.">
        <title>Phylogenetically driven sequencing of extremely halophilic archaea reveals strategies for static and dynamic osmo-response.</title>
        <authorList>
            <person name="Becker E.A."/>
            <person name="Seitzer P.M."/>
            <person name="Tritt A."/>
            <person name="Larsen D."/>
            <person name="Krusor M."/>
            <person name="Yao A.I."/>
            <person name="Wu D."/>
            <person name="Madern D."/>
            <person name="Eisen J.A."/>
            <person name="Darling A.E."/>
            <person name="Facciotti M.T."/>
        </authorList>
    </citation>
    <scope>NUCLEOTIDE SEQUENCE [LARGE SCALE GENOMIC DNA]</scope>
    <source>
        <strain evidence="2 3">JCM 12255</strain>
    </source>
</reference>
<dbReference type="RefSeq" id="WP_007257957.1">
    <property type="nucleotide sequence ID" value="NZ_AOHZ01000015.1"/>
</dbReference>
<evidence type="ECO:0000313" key="2">
    <source>
        <dbReference type="EMBL" id="ELY61099.1"/>
    </source>
</evidence>